<keyword evidence="5" id="KW-1185">Reference proteome</keyword>
<organism evidence="3 4">
    <name type="scientific">Roseibaca calidilacus</name>
    <dbReference type="NCBI Taxonomy" id="1666912"/>
    <lineage>
        <taxon>Bacteria</taxon>
        <taxon>Pseudomonadati</taxon>
        <taxon>Pseudomonadota</taxon>
        <taxon>Alphaproteobacteria</taxon>
        <taxon>Rhodobacterales</taxon>
        <taxon>Paracoccaceae</taxon>
        <taxon>Roseinatronobacter</taxon>
    </lineage>
</organism>
<reference evidence="3 4" key="1">
    <citation type="submission" date="2015-09" db="EMBL/GenBank/DDBJ databases">
        <title>Identification and resolution of microdiversity through metagenomic sequencing of parallel consortia.</title>
        <authorList>
            <person name="Nelson W.C."/>
            <person name="Romine M.F."/>
            <person name="Lindemann S.R."/>
        </authorList>
    </citation>
    <scope>NUCLEOTIDE SEQUENCE [LARGE SCALE GENOMIC DNA]</scope>
    <source>
        <strain evidence="3">HL-91</strain>
    </source>
</reference>
<evidence type="ECO:0008006" key="6">
    <source>
        <dbReference type="Google" id="ProtNLM"/>
    </source>
</evidence>
<evidence type="ECO:0000313" key="4">
    <source>
        <dbReference type="Proteomes" id="UP000050413"/>
    </source>
</evidence>
<evidence type="ECO:0000313" key="3">
    <source>
        <dbReference type="EMBL" id="KPP95931.1"/>
    </source>
</evidence>
<dbReference type="Pfam" id="PF11911">
    <property type="entry name" value="DUF3429"/>
    <property type="match status" value="1"/>
</dbReference>
<dbReference type="STRING" id="1666912.Ga0058931_1783"/>
<feature type="transmembrane region" description="Helical" evidence="1">
    <location>
        <begin position="129"/>
        <end position="147"/>
    </location>
</feature>
<keyword evidence="1" id="KW-1133">Transmembrane helix</keyword>
<keyword evidence="1" id="KW-0812">Transmembrane</keyword>
<name>A0A0P7Z2N1_9RHOB</name>
<feature type="transmembrane region" description="Helical" evidence="1">
    <location>
        <begin position="46"/>
        <end position="67"/>
    </location>
</feature>
<keyword evidence="1" id="KW-0472">Membrane</keyword>
<protein>
    <recommendedName>
        <fullName evidence="6">DUF3429 domain-containing protein</fullName>
    </recommendedName>
</protein>
<reference evidence="2 5" key="2">
    <citation type="submission" date="2016-01" db="EMBL/GenBank/DDBJ databases">
        <authorList>
            <person name="Varghese N."/>
        </authorList>
    </citation>
    <scope>NUCLEOTIDE SEQUENCE [LARGE SCALE GENOMIC DNA]</scope>
    <source>
        <strain evidence="2 5">HL-91</strain>
    </source>
</reference>
<sequence>MIPRAALTLGLAGLLPFAYGLATILSPALAEATIRTIGPRFAGQYVLVAYGTVILCFMSGVLWGFAAKGAEQNWTGYALSVAPALWAFFFVGGGATQALAALLTGFVVLLVIDQQFTLWGLTPHWWMKLRLMLTAGVVLCLAGGIWLG</sequence>
<dbReference type="PANTHER" id="PTHR15887">
    <property type="entry name" value="TRANSMEMBRANE PROTEIN 69"/>
    <property type="match status" value="1"/>
</dbReference>
<evidence type="ECO:0000313" key="2">
    <source>
        <dbReference type="EMBL" id="CUX81472.1"/>
    </source>
</evidence>
<evidence type="ECO:0000313" key="5">
    <source>
        <dbReference type="Proteomes" id="UP000182045"/>
    </source>
</evidence>
<feature type="transmembrane region" description="Helical" evidence="1">
    <location>
        <begin position="98"/>
        <end position="122"/>
    </location>
</feature>
<dbReference type="Proteomes" id="UP000182045">
    <property type="component" value="Unassembled WGS sequence"/>
</dbReference>
<dbReference type="AlphaFoldDB" id="A0A0P7Z2N1"/>
<dbReference type="EMBL" id="LJSG01000002">
    <property type="protein sequence ID" value="KPP95931.1"/>
    <property type="molecule type" value="Genomic_DNA"/>
</dbReference>
<dbReference type="RefSeq" id="WP_072246018.1">
    <property type="nucleotide sequence ID" value="NZ_FBYC01000004.1"/>
</dbReference>
<evidence type="ECO:0000256" key="1">
    <source>
        <dbReference type="SAM" id="Phobius"/>
    </source>
</evidence>
<dbReference type="OrthoDB" id="5297436at2"/>
<dbReference type="EMBL" id="FBYC01000004">
    <property type="protein sequence ID" value="CUX81472.1"/>
    <property type="molecule type" value="Genomic_DNA"/>
</dbReference>
<accession>A0A0P7Z2N1</accession>
<dbReference type="InterPro" id="IPR021836">
    <property type="entry name" value="DUF3429"/>
</dbReference>
<dbReference type="PANTHER" id="PTHR15887:SF1">
    <property type="entry name" value="TRANSMEMBRANE PROTEIN 69"/>
    <property type="match status" value="1"/>
</dbReference>
<proteinExistence type="predicted"/>
<gene>
    <name evidence="2" type="ORF">Ga0058931_1783</name>
    <name evidence="3" type="ORF">HLUCCA05_04455</name>
</gene>
<comment type="caution">
    <text evidence="3">The sequence shown here is derived from an EMBL/GenBank/DDBJ whole genome shotgun (WGS) entry which is preliminary data.</text>
</comment>
<dbReference type="Proteomes" id="UP000050413">
    <property type="component" value="Unassembled WGS sequence"/>
</dbReference>